<dbReference type="PRINTS" id="PR00381">
    <property type="entry name" value="KINESINLIGHT"/>
</dbReference>
<evidence type="ECO:0000256" key="4">
    <source>
        <dbReference type="ARBA" id="ARBA00022840"/>
    </source>
</evidence>
<evidence type="ECO:0000256" key="6">
    <source>
        <dbReference type="SAM" id="Phobius"/>
    </source>
</evidence>
<dbReference type="InterPro" id="IPR017441">
    <property type="entry name" value="Protein_kinase_ATP_BS"/>
</dbReference>
<keyword evidence="1 8" id="KW-0808">Transferase</keyword>
<dbReference type="InterPro" id="IPR019734">
    <property type="entry name" value="TPR_rpt"/>
</dbReference>
<keyword evidence="3 8" id="KW-0418">Kinase</keyword>
<evidence type="ECO:0000256" key="5">
    <source>
        <dbReference type="PROSITE-ProRule" id="PRU10141"/>
    </source>
</evidence>
<evidence type="ECO:0000256" key="1">
    <source>
        <dbReference type="ARBA" id="ARBA00022679"/>
    </source>
</evidence>
<evidence type="ECO:0000313" key="8">
    <source>
        <dbReference type="EMBL" id="QEH39098.1"/>
    </source>
</evidence>
<dbReference type="PROSITE" id="PS00108">
    <property type="entry name" value="PROTEIN_KINASE_ST"/>
    <property type="match status" value="1"/>
</dbReference>
<dbReference type="InterPro" id="IPR000719">
    <property type="entry name" value="Prot_kinase_dom"/>
</dbReference>
<keyword evidence="6" id="KW-0472">Membrane</keyword>
<evidence type="ECO:0000313" key="9">
    <source>
        <dbReference type="Proteomes" id="UP000324233"/>
    </source>
</evidence>
<dbReference type="Pfam" id="PF13424">
    <property type="entry name" value="TPR_12"/>
    <property type="match status" value="3"/>
</dbReference>
<keyword evidence="4 5" id="KW-0067">ATP-binding</keyword>
<dbReference type="SMART" id="SM00220">
    <property type="entry name" value="S_TKc"/>
    <property type="match status" value="1"/>
</dbReference>
<dbReference type="PANTHER" id="PTHR43289:SF6">
    <property type="entry name" value="SERINE_THREONINE-PROTEIN KINASE NEKL-3"/>
    <property type="match status" value="1"/>
</dbReference>
<dbReference type="Gene3D" id="1.25.40.10">
    <property type="entry name" value="Tetratricopeptide repeat domain"/>
    <property type="match status" value="2"/>
</dbReference>
<dbReference type="GO" id="GO:0004674">
    <property type="term" value="F:protein serine/threonine kinase activity"/>
    <property type="evidence" value="ECO:0007669"/>
    <property type="project" value="UniProtKB-EC"/>
</dbReference>
<protein>
    <submittedName>
        <fullName evidence="8">Serine/threonine-protein kinase PknB</fullName>
        <ecNumber evidence="8">2.7.11.1</ecNumber>
    </submittedName>
</protein>
<organism evidence="8 9">
    <name type="scientific">Aquisphaera giovannonii</name>
    <dbReference type="NCBI Taxonomy" id="406548"/>
    <lineage>
        <taxon>Bacteria</taxon>
        <taxon>Pseudomonadati</taxon>
        <taxon>Planctomycetota</taxon>
        <taxon>Planctomycetia</taxon>
        <taxon>Isosphaerales</taxon>
        <taxon>Isosphaeraceae</taxon>
        <taxon>Aquisphaera</taxon>
    </lineage>
</organism>
<feature type="binding site" evidence="5">
    <location>
        <position position="118"/>
    </location>
    <ligand>
        <name>ATP</name>
        <dbReference type="ChEBI" id="CHEBI:30616"/>
    </ligand>
</feature>
<dbReference type="Proteomes" id="UP000324233">
    <property type="component" value="Chromosome"/>
</dbReference>
<dbReference type="EMBL" id="CP042997">
    <property type="protein sequence ID" value="QEH39098.1"/>
    <property type="molecule type" value="Genomic_DNA"/>
</dbReference>
<evidence type="ECO:0000256" key="2">
    <source>
        <dbReference type="ARBA" id="ARBA00022741"/>
    </source>
</evidence>
<dbReference type="SUPFAM" id="SSF56112">
    <property type="entry name" value="Protein kinase-like (PK-like)"/>
    <property type="match status" value="1"/>
</dbReference>
<keyword evidence="6" id="KW-1133">Transmembrane helix</keyword>
<dbReference type="Gene3D" id="1.10.510.10">
    <property type="entry name" value="Transferase(Phosphotransferase) domain 1"/>
    <property type="match status" value="1"/>
</dbReference>
<dbReference type="EC" id="2.7.11.1" evidence="8"/>
<keyword evidence="2 5" id="KW-0547">Nucleotide-binding</keyword>
<dbReference type="PANTHER" id="PTHR43289">
    <property type="entry name" value="MITOGEN-ACTIVATED PROTEIN KINASE KINASE KINASE 20-RELATED"/>
    <property type="match status" value="1"/>
</dbReference>
<keyword evidence="9" id="KW-1185">Reference proteome</keyword>
<dbReference type="Gene3D" id="3.30.200.20">
    <property type="entry name" value="Phosphorylase Kinase, domain 1"/>
    <property type="match status" value="1"/>
</dbReference>
<evidence type="ECO:0000256" key="3">
    <source>
        <dbReference type="ARBA" id="ARBA00022777"/>
    </source>
</evidence>
<feature type="domain" description="Protein kinase" evidence="7">
    <location>
        <begin position="88"/>
        <end position="384"/>
    </location>
</feature>
<dbReference type="Pfam" id="PF00069">
    <property type="entry name" value="Pkinase"/>
    <property type="match status" value="1"/>
</dbReference>
<dbReference type="GO" id="GO:0005524">
    <property type="term" value="F:ATP binding"/>
    <property type="evidence" value="ECO:0007669"/>
    <property type="project" value="UniProtKB-UniRule"/>
</dbReference>
<dbReference type="InterPro" id="IPR011009">
    <property type="entry name" value="Kinase-like_dom_sf"/>
</dbReference>
<gene>
    <name evidence="8" type="primary">pknB_45</name>
    <name evidence="8" type="ORF">OJF2_77100</name>
</gene>
<dbReference type="SUPFAM" id="SSF48452">
    <property type="entry name" value="TPR-like"/>
    <property type="match status" value="2"/>
</dbReference>
<proteinExistence type="predicted"/>
<name>A0A5B9WEL6_9BACT</name>
<dbReference type="SMART" id="SM00028">
    <property type="entry name" value="TPR"/>
    <property type="match status" value="6"/>
</dbReference>
<reference evidence="8 9" key="1">
    <citation type="submission" date="2019-08" db="EMBL/GenBank/DDBJ databases">
        <title>Deep-cultivation of Planctomycetes and their phenomic and genomic characterization uncovers novel biology.</title>
        <authorList>
            <person name="Wiegand S."/>
            <person name="Jogler M."/>
            <person name="Boedeker C."/>
            <person name="Pinto D."/>
            <person name="Vollmers J."/>
            <person name="Rivas-Marin E."/>
            <person name="Kohn T."/>
            <person name="Peeters S.H."/>
            <person name="Heuer A."/>
            <person name="Rast P."/>
            <person name="Oberbeckmann S."/>
            <person name="Bunk B."/>
            <person name="Jeske O."/>
            <person name="Meyerdierks A."/>
            <person name="Storesund J.E."/>
            <person name="Kallscheuer N."/>
            <person name="Luecker S."/>
            <person name="Lage O.M."/>
            <person name="Pohl T."/>
            <person name="Merkel B.J."/>
            <person name="Hornburger P."/>
            <person name="Mueller R.-W."/>
            <person name="Bruemmer F."/>
            <person name="Labrenz M."/>
            <person name="Spormann A.M."/>
            <person name="Op den Camp H."/>
            <person name="Overmann J."/>
            <person name="Amann R."/>
            <person name="Jetten M.S.M."/>
            <person name="Mascher T."/>
            <person name="Medema M.H."/>
            <person name="Devos D.P."/>
            <person name="Kaster A.-K."/>
            <person name="Ovreas L."/>
            <person name="Rohde M."/>
            <person name="Galperin M.Y."/>
            <person name="Jogler C."/>
        </authorList>
    </citation>
    <scope>NUCLEOTIDE SEQUENCE [LARGE SCALE GENOMIC DNA]</scope>
    <source>
        <strain evidence="8 9">OJF2</strain>
    </source>
</reference>
<dbReference type="PROSITE" id="PS50011">
    <property type="entry name" value="PROTEIN_KINASE_DOM"/>
    <property type="match status" value="1"/>
</dbReference>
<dbReference type="RefSeq" id="WP_168222290.1">
    <property type="nucleotide sequence ID" value="NZ_CP042997.1"/>
</dbReference>
<dbReference type="PROSITE" id="PS00107">
    <property type="entry name" value="PROTEIN_KINASE_ATP"/>
    <property type="match status" value="1"/>
</dbReference>
<dbReference type="KEGG" id="agv:OJF2_77100"/>
<dbReference type="InterPro" id="IPR011990">
    <property type="entry name" value="TPR-like_helical_dom_sf"/>
</dbReference>
<dbReference type="CDD" id="cd14014">
    <property type="entry name" value="STKc_PknB_like"/>
    <property type="match status" value="1"/>
</dbReference>
<evidence type="ECO:0000259" key="7">
    <source>
        <dbReference type="PROSITE" id="PS50011"/>
    </source>
</evidence>
<dbReference type="AlphaFoldDB" id="A0A5B9WEL6"/>
<dbReference type="InterPro" id="IPR008271">
    <property type="entry name" value="Ser/Thr_kinase_AS"/>
</dbReference>
<feature type="transmembrane region" description="Helical" evidence="6">
    <location>
        <begin position="409"/>
        <end position="430"/>
    </location>
</feature>
<sequence>MPTPDARAKDVFLEAVEVADPAERAAFLDAACAGDAELRRRVEALLAAHERPESLLDRAAVATVENGFQPSVTAGTPLEGTGARVGPYLLLEPLGEGGMGVVFLAEQSEPVRRRVALKVIKPGMDTARVVARFDAERQALALMDHPNIARVLDAGATPAGRPYFVMERVDGRPITRYCDENRLTPRQRLELFVPVCQAVQHAHQKGIIHRDLKPSNVLVAEVDGRPVPKVIDFGIAKAIDPGLTGRDTLTRPEVLVGTPEYMSPEQAGAGHDVDTRSDVYGLGVLLYELLTGSTPIDHASLARAAMDEVLRRVREEEPPRPSSRLGGTGDRLPSVAAVRATEPARLARLVRGDLDWLVMKALEKDRNRRYETANALARDIQRYLRDDPVEAGPPSAWYRVRKFGRRHRAALAAILAVVLALVVGTAVSVWQAETARHATRRALVAESEARTDRDAALEAKRRADEQAAITDAVNTFFLKDVLGQSDVANQRGSPDPDVKVRTLLDRAAEGIPGRFAGQPVVEAAIRETIGTSYRALGLYRQAEPHLGRAVDLRLRVLGPEHHQTLTAQNDLATLLLHEGKFAEAEPLLRSGLAAMERGAGPNHVDTITARNNLAMLYLQQDRLADAEPVLVANLDALTQALGPAHHNTLGTQNNLASLYVRRGRLPEAERLLRAVVEARLREAGPEHPNSLLARNNLAVVLRNQGKFPEAESLLLATLEVQRRLHGPEHPDTLASQHNLARLYQARGELDRAEALFGATLEAAMRTLGAQHPISRKLREGLEKVRLQRGRAGGQEMPNGGEAFAR</sequence>
<keyword evidence="6" id="KW-0812">Transmembrane</keyword>
<accession>A0A5B9WEL6</accession>